<protein>
    <submittedName>
        <fullName evidence="3">Uncharacterized protein</fullName>
    </submittedName>
</protein>
<dbReference type="OrthoDB" id="3796753at2759"/>
<dbReference type="EMBL" id="ML978074">
    <property type="protein sequence ID" value="KAF2011315.1"/>
    <property type="molecule type" value="Genomic_DNA"/>
</dbReference>
<keyword evidence="1" id="KW-0175">Coiled coil</keyword>
<name>A0A6A5XDU5_9PLEO</name>
<dbReference type="RefSeq" id="XP_033379654.1">
    <property type="nucleotide sequence ID" value="XM_033528959.1"/>
</dbReference>
<evidence type="ECO:0000313" key="3">
    <source>
        <dbReference type="EMBL" id="KAF2011315.1"/>
    </source>
</evidence>
<feature type="region of interest" description="Disordered" evidence="2">
    <location>
        <begin position="19"/>
        <end position="46"/>
    </location>
</feature>
<dbReference type="AlphaFoldDB" id="A0A6A5XDU5"/>
<proteinExistence type="predicted"/>
<sequence length="367" mass="41677">MEFDLDEFFVGTRLLDEDDPLPSSYNGGPEQVGPHNQPIIGTGDPSSTARDVEALRRWQFVGSPLHVALLEKAELQEQAEKYRAGVAYLKWRLDMIEGKLYDDARRTIYLERENRRLRCEVKALAERSGSADNEDSTLESEDDDTSASYTATDEVVFMHVSNIILPNIVANQEEQKVKSAVHHKHRRSGLERKMKKERDDALAAVEELKKINTDLQSQLTIEQSGIPHLREGGPGEGMATVSIPVEFNIDRADFRKLQFVFEWNQIKVQAGFEEFYRQWKKPASLQDKTDGTDHVENKKRRIRIGVNIDDGFTTFGEQKYSPVFAEHDGCPLKRDTGDASSEAREVHDTEDGGCSVYEEQLIKSTFP</sequence>
<dbReference type="Proteomes" id="UP000799778">
    <property type="component" value="Unassembled WGS sequence"/>
</dbReference>
<keyword evidence="4" id="KW-1185">Reference proteome</keyword>
<feature type="coiled-coil region" evidence="1">
    <location>
        <begin position="191"/>
        <end position="218"/>
    </location>
</feature>
<accession>A0A6A5XDU5</accession>
<feature type="compositionally biased region" description="Acidic residues" evidence="2">
    <location>
        <begin position="132"/>
        <end position="145"/>
    </location>
</feature>
<reference evidence="3" key="1">
    <citation type="journal article" date="2020" name="Stud. Mycol.">
        <title>101 Dothideomycetes genomes: a test case for predicting lifestyles and emergence of pathogens.</title>
        <authorList>
            <person name="Haridas S."/>
            <person name="Albert R."/>
            <person name="Binder M."/>
            <person name="Bloem J."/>
            <person name="Labutti K."/>
            <person name="Salamov A."/>
            <person name="Andreopoulos B."/>
            <person name="Baker S."/>
            <person name="Barry K."/>
            <person name="Bills G."/>
            <person name="Bluhm B."/>
            <person name="Cannon C."/>
            <person name="Castanera R."/>
            <person name="Culley D."/>
            <person name="Daum C."/>
            <person name="Ezra D."/>
            <person name="Gonzalez J."/>
            <person name="Henrissat B."/>
            <person name="Kuo A."/>
            <person name="Liang C."/>
            <person name="Lipzen A."/>
            <person name="Lutzoni F."/>
            <person name="Magnuson J."/>
            <person name="Mondo S."/>
            <person name="Nolan M."/>
            <person name="Ohm R."/>
            <person name="Pangilinan J."/>
            <person name="Park H.-J."/>
            <person name="Ramirez L."/>
            <person name="Alfaro M."/>
            <person name="Sun H."/>
            <person name="Tritt A."/>
            <person name="Yoshinaga Y."/>
            <person name="Zwiers L.-H."/>
            <person name="Turgeon B."/>
            <person name="Goodwin S."/>
            <person name="Spatafora J."/>
            <person name="Crous P."/>
            <person name="Grigoriev I."/>
        </authorList>
    </citation>
    <scope>NUCLEOTIDE SEQUENCE</scope>
    <source>
        <strain evidence="3">CBS 175.79</strain>
    </source>
</reference>
<organism evidence="3 4">
    <name type="scientific">Aaosphaeria arxii CBS 175.79</name>
    <dbReference type="NCBI Taxonomy" id="1450172"/>
    <lineage>
        <taxon>Eukaryota</taxon>
        <taxon>Fungi</taxon>
        <taxon>Dikarya</taxon>
        <taxon>Ascomycota</taxon>
        <taxon>Pezizomycotina</taxon>
        <taxon>Dothideomycetes</taxon>
        <taxon>Pleosporomycetidae</taxon>
        <taxon>Pleosporales</taxon>
        <taxon>Pleosporales incertae sedis</taxon>
        <taxon>Aaosphaeria</taxon>
    </lineage>
</organism>
<gene>
    <name evidence="3" type="ORF">BU24DRAFT_426402</name>
</gene>
<feature type="region of interest" description="Disordered" evidence="2">
    <location>
        <begin position="124"/>
        <end position="147"/>
    </location>
</feature>
<evidence type="ECO:0000256" key="1">
    <source>
        <dbReference type="SAM" id="Coils"/>
    </source>
</evidence>
<evidence type="ECO:0000256" key="2">
    <source>
        <dbReference type="SAM" id="MobiDB-lite"/>
    </source>
</evidence>
<dbReference type="GeneID" id="54286356"/>
<evidence type="ECO:0000313" key="4">
    <source>
        <dbReference type="Proteomes" id="UP000799778"/>
    </source>
</evidence>